<feature type="region of interest" description="Disordered" evidence="6">
    <location>
        <begin position="225"/>
        <end position="279"/>
    </location>
</feature>
<evidence type="ECO:0000256" key="2">
    <source>
        <dbReference type="ARBA" id="ARBA00018339"/>
    </source>
</evidence>
<protein>
    <recommendedName>
        <fullName evidence="2 5">Ribosome biogenesis protein NOP53</fullName>
    </recommendedName>
</protein>
<gene>
    <name evidence="7" type="ORF">CEUR00632_LOCUS14216</name>
</gene>
<dbReference type="Pfam" id="PF07767">
    <property type="entry name" value="Nop53"/>
    <property type="match status" value="1"/>
</dbReference>
<dbReference type="EMBL" id="HBEC01030728">
    <property type="protein sequence ID" value="CAD8297784.1"/>
    <property type="molecule type" value="Transcribed_RNA"/>
</dbReference>
<proteinExistence type="inferred from homology"/>
<feature type="compositionally biased region" description="Basic and acidic residues" evidence="6">
    <location>
        <begin position="261"/>
        <end position="279"/>
    </location>
</feature>
<dbReference type="PANTHER" id="PTHR14211">
    <property type="entry name" value="GLIOMA SUPPRESSOR CANDIDATE REGION GENE 2"/>
    <property type="match status" value="1"/>
</dbReference>
<dbReference type="PANTHER" id="PTHR14211:SF7">
    <property type="entry name" value="RIBOSOME BIOGENESIS PROTEIN NOP53"/>
    <property type="match status" value="1"/>
</dbReference>
<organism evidence="7">
    <name type="scientific">Chlamydomonas euryale</name>
    <dbReference type="NCBI Taxonomy" id="1486919"/>
    <lineage>
        <taxon>Eukaryota</taxon>
        <taxon>Viridiplantae</taxon>
        <taxon>Chlorophyta</taxon>
        <taxon>core chlorophytes</taxon>
        <taxon>Chlorophyceae</taxon>
        <taxon>CS clade</taxon>
        <taxon>Chlamydomonadales</taxon>
        <taxon>Chlamydomonadaceae</taxon>
        <taxon>Chlamydomonas</taxon>
    </lineage>
</organism>
<keyword evidence="3 5" id="KW-0690">Ribosome biogenesis</keyword>
<dbReference type="PIRSF" id="PIRSF017302">
    <property type="entry name" value="Gltscr2"/>
    <property type="match status" value="1"/>
</dbReference>
<evidence type="ECO:0000256" key="1">
    <source>
        <dbReference type="ARBA" id="ARBA00008838"/>
    </source>
</evidence>
<dbReference type="GO" id="GO:0005654">
    <property type="term" value="C:nucleoplasm"/>
    <property type="evidence" value="ECO:0007669"/>
    <property type="project" value="UniProtKB-SubCell"/>
</dbReference>
<keyword evidence="4 5" id="KW-0539">Nucleus</keyword>
<evidence type="ECO:0000256" key="3">
    <source>
        <dbReference type="ARBA" id="ARBA00022517"/>
    </source>
</evidence>
<accession>A0A7R9VJW7</accession>
<feature type="compositionally biased region" description="Acidic residues" evidence="6">
    <location>
        <begin position="225"/>
        <end position="235"/>
    </location>
</feature>
<evidence type="ECO:0000256" key="4">
    <source>
        <dbReference type="ARBA" id="ARBA00023242"/>
    </source>
</evidence>
<dbReference type="InterPro" id="IPR011687">
    <property type="entry name" value="Nop53/GLTSCR2"/>
</dbReference>
<dbReference type="GO" id="GO:0008097">
    <property type="term" value="F:5S rRNA binding"/>
    <property type="evidence" value="ECO:0007669"/>
    <property type="project" value="TreeGrafter"/>
</dbReference>
<dbReference type="GO" id="GO:0005730">
    <property type="term" value="C:nucleolus"/>
    <property type="evidence" value="ECO:0007669"/>
    <property type="project" value="UniProtKB-SubCell"/>
</dbReference>
<feature type="region of interest" description="Disordered" evidence="6">
    <location>
        <begin position="303"/>
        <end position="322"/>
    </location>
</feature>
<feature type="region of interest" description="Disordered" evidence="6">
    <location>
        <begin position="81"/>
        <end position="110"/>
    </location>
</feature>
<sequence>MAPLKGKKAWRKNIDASEIEDALASASHQQRRGPAVESLKDSELFFVDTTSEDGVHARTSASKKQGKKLQLRSEAIVNQAHKAKPVTTHRPPRKVNGVLKKGRHTKRTPQFGSVPEAELDIWSGADADALAAAAAAPSSSPASLMLRRKSSRPKLKPNPLKVKAVEIDAAGCSYNPEPEAHQESLAALVAAEMKRQLRQELLPTAPPKLVSSTEMGDELAQLQVEEEAGNEDENEIALSDSNNDSDDDVTATKGKKNNKKTQKDRNRERRRQDEDVELQERRRLKQQRRDLENLDALKSQLEQELAEREHKRQRRQHVQAEKAAAIPPRLGPHRFEPSRVQVATTDELGGSLRTVKPDAMVARDRYKSLQHRGLIEPRKLVTKRTRRRVEYEKGARTEKALAAQAEIEGLQRARKEAKKTAKKAAYLADM</sequence>
<evidence type="ECO:0000313" key="7">
    <source>
        <dbReference type="EMBL" id="CAD8297784.1"/>
    </source>
</evidence>
<comment type="subcellular location">
    <subcellularLocation>
        <location evidence="5">Nucleus</location>
        <location evidence="5">Nucleolus</location>
    </subcellularLocation>
    <subcellularLocation>
        <location evidence="5">Nucleus</location>
        <location evidence="5">Nucleoplasm</location>
    </subcellularLocation>
</comment>
<evidence type="ECO:0000256" key="6">
    <source>
        <dbReference type="SAM" id="MobiDB-lite"/>
    </source>
</evidence>
<evidence type="ECO:0000256" key="5">
    <source>
        <dbReference type="PIRNR" id="PIRNR017302"/>
    </source>
</evidence>
<name>A0A7R9VJW7_9CHLO</name>
<dbReference type="AlphaFoldDB" id="A0A7R9VJW7"/>
<reference evidence="7" key="1">
    <citation type="submission" date="2021-01" db="EMBL/GenBank/DDBJ databases">
        <authorList>
            <person name="Corre E."/>
            <person name="Pelletier E."/>
            <person name="Niang G."/>
            <person name="Scheremetjew M."/>
            <person name="Finn R."/>
            <person name="Kale V."/>
            <person name="Holt S."/>
            <person name="Cochrane G."/>
            <person name="Meng A."/>
            <person name="Brown T."/>
            <person name="Cohen L."/>
        </authorList>
    </citation>
    <scope>NUCLEOTIDE SEQUENCE</scope>
    <source>
        <strain evidence="7">CCMP219</strain>
    </source>
</reference>
<comment type="similarity">
    <text evidence="1 5">Belongs to the NOP53 family.</text>
</comment>
<dbReference type="GO" id="GO:0000027">
    <property type="term" value="P:ribosomal large subunit assembly"/>
    <property type="evidence" value="ECO:0007669"/>
    <property type="project" value="UniProtKB-UniRule"/>
</dbReference>
<dbReference type="GO" id="GO:0006364">
    <property type="term" value="P:rRNA processing"/>
    <property type="evidence" value="ECO:0007669"/>
    <property type="project" value="TreeGrafter"/>
</dbReference>
<comment type="function">
    <text evidence="5">May play a role in ribosome biogenesis.</text>
</comment>